<dbReference type="PROSITE" id="PS50181">
    <property type="entry name" value="FBOX"/>
    <property type="match status" value="1"/>
</dbReference>
<organism evidence="2 3">
    <name type="scientific">Trichogramma kaykai</name>
    <dbReference type="NCBI Taxonomy" id="54128"/>
    <lineage>
        <taxon>Eukaryota</taxon>
        <taxon>Metazoa</taxon>
        <taxon>Ecdysozoa</taxon>
        <taxon>Arthropoda</taxon>
        <taxon>Hexapoda</taxon>
        <taxon>Insecta</taxon>
        <taxon>Pterygota</taxon>
        <taxon>Neoptera</taxon>
        <taxon>Endopterygota</taxon>
        <taxon>Hymenoptera</taxon>
        <taxon>Apocrita</taxon>
        <taxon>Proctotrupomorpha</taxon>
        <taxon>Chalcidoidea</taxon>
        <taxon>Trichogrammatidae</taxon>
        <taxon>Trichogramma</taxon>
    </lineage>
</organism>
<dbReference type="EMBL" id="JBJJXI010000121">
    <property type="protein sequence ID" value="KAL3390047.1"/>
    <property type="molecule type" value="Genomic_DNA"/>
</dbReference>
<dbReference type="InterPro" id="IPR001810">
    <property type="entry name" value="F-box_dom"/>
</dbReference>
<evidence type="ECO:0000313" key="2">
    <source>
        <dbReference type="EMBL" id="KAL3390047.1"/>
    </source>
</evidence>
<dbReference type="SUPFAM" id="SSF81383">
    <property type="entry name" value="F-box domain"/>
    <property type="match status" value="1"/>
</dbReference>
<dbReference type="Proteomes" id="UP001627154">
    <property type="component" value="Unassembled WGS sequence"/>
</dbReference>
<keyword evidence="3" id="KW-1185">Reference proteome</keyword>
<dbReference type="AlphaFoldDB" id="A0ABD2WAS0"/>
<name>A0ABD2WAS0_9HYME</name>
<protein>
    <recommendedName>
        <fullName evidence="1">F-box domain-containing protein</fullName>
    </recommendedName>
</protein>
<reference evidence="2 3" key="1">
    <citation type="journal article" date="2024" name="bioRxiv">
        <title>A reference genome for Trichogramma kaykai: A tiny desert-dwelling parasitoid wasp with competing sex-ratio distorters.</title>
        <authorList>
            <person name="Culotta J."/>
            <person name="Lindsey A.R."/>
        </authorList>
    </citation>
    <scope>NUCLEOTIDE SEQUENCE [LARGE SCALE GENOMIC DNA]</scope>
    <source>
        <strain evidence="2 3">KSX58</strain>
    </source>
</reference>
<gene>
    <name evidence="2" type="ORF">TKK_014875</name>
</gene>
<accession>A0ABD2WAS0</accession>
<dbReference type="Gene3D" id="1.20.1280.50">
    <property type="match status" value="1"/>
</dbReference>
<feature type="domain" description="F-box" evidence="1">
    <location>
        <begin position="9"/>
        <end position="60"/>
    </location>
</feature>
<comment type="caution">
    <text evidence="2">The sequence shown here is derived from an EMBL/GenBank/DDBJ whole genome shotgun (WGS) entry which is preliminary data.</text>
</comment>
<evidence type="ECO:0000259" key="1">
    <source>
        <dbReference type="PROSITE" id="PS50181"/>
    </source>
</evidence>
<dbReference type="InterPro" id="IPR036047">
    <property type="entry name" value="F-box-like_dom_sf"/>
</dbReference>
<dbReference type="Pfam" id="PF00646">
    <property type="entry name" value="F-box"/>
    <property type="match status" value="1"/>
</dbReference>
<proteinExistence type="predicted"/>
<evidence type="ECO:0000313" key="3">
    <source>
        <dbReference type="Proteomes" id="UP001627154"/>
    </source>
</evidence>
<sequence length="69" mass="8410">MIRNQEDSFALIDKLNDDCLERIFQFLPYENRIAVERICKRWQIVSQRSWIDINNIWQAFIGEKNITIH</sequence>